<accession>A0ABD2Z4X6</accession>
<dbReference type="AlphaFoldDB" id="A0ABD2Z4X6"/>
<dbReference type="EMBL" id="JBJUIK010000011">
    <property type="protein sequence ID" value="KAL3513881.1"/>
    <property type="molecule type" value="Genomic_DNA"/>
</dbReference>
<sequence length="97" mass="11130">MYQDSESSILSIVQKAIGEWLEFDEVQKSQCLGHNDETRQERVRRRWEPPNMGTTKVNIGLVISSGKSGIEIVGRDEIGLKWKVFFPVGWPIKPKLM</sequence>
<evidence type="ECO:0000313" key="2">
    <source>
        <dbReference type="Proteomes" id="UP001630127"/>
    </source>
</evidence>
<comment type="caution">
    <text evidence="1">The sequence shown here is derived from an EMBL/GenBank/DDBJ whole genome shotgun (WGS) entry which is preliminary data.</text>
</comment>
<protein>
    <submittedName>
        <fullName evidence="1">Uncharacterized protein</fullName>
    </submittedName>
</protein>
<gene>
    <name evidence="1" type="ORF">ACH5RR_026598</name>
</gene>
<evidence type="ECO:0000313" key="1">
    <source>
        <dbReference type="EMBL" id="KAL3513881.1"/>
    </source>
</evidence>
<proteinExistence type="predicted"/>
<organism evidence="1 2">
    <name type="scientific">Cinchona calisaya</name>
    <dbReference type="NCBI Taxonomy" id="153742"/>
    <lineage>
        <taxon>Eukaryota</taxon>
        <taxon>Viridiplantae</taxon>
        <taxon>Streptophyta</taxon>
        <taxon>Embryophyta</taxon>
        <taxon>Tracheophyta</taxon>
        <taxon>Spermatophyta</taxon>
        <taxon>Magnoliopsida</taxon>
        <taxon>eudicotyledons</taxon>
        <taxon>Gunneridae</taxon>
        <taxon>Pentapetalae</taxon>
        <taxon>asterids</taxon>
        <taxon>lamiids</taxon>
        <taxon>Gentianales</taxon>
        <taxon>Rubiaceae</taxon>
        <taxon>Cinchonoideae</taxon>
        <taxon>Cinchoneae</taxon>
        <taxon>Cinchona</taxon>
    </lineage>
</organism>
<name>A0ABD2Z4X6_9GENT</name>
<reference evidence="1 2" key="1">
    <citation type="submission" date="2024-11" db="EMBL/GenBank/DDBJ databases">
        <title>A near-complete genome assembly of Cinchona calisaya.</title>
        <authorList>
            <person name="Lian D.C."/>
            <person name="Zhao X.W."/>
            <person name="Wei L."/>
        </authorList>
    </citation>
    <scope>NUCLEOTIDE SEQUENCE [LARGE SCALE GENOMIC DNA]</scope>
    <source>
        <tissue evidence="1">Nenye</tissue>
    </source>
</reference>
<dbReference type="Proteomes" id="UP001630127">
    <property type="component" value="Unassembled WGS sequence"/>
</dbReference>
<keyword evidence="2" id="KW-1185">Reference proteome</keyword>